<evidence type="ECO:0000256" key="1">
    <source>
        <dbReference type="ARBA" id="ARBA00004196"/>
    </source>
</evidence>
<feature type="signal peptide" evidence="5">
    <location>
        <begin position="1"/>
        <end position="20"/>
    </location>
</feature>
<keyword evidence="2" id="KW-0201">Cytochrome c-type biogenesis</keyword>
<keyword evidence="4" id="KW-0676">Redox-active center</keyword>
<keyword evidence="8" id="KW-1185">Reference proteome</keyword>
<evidence type="ECO:0000256" key="5">
    <source>
        <dbReference type="SAM" id="SignalP"/>
    </source>
</evidence>
<sequence>MNKLILILALVFLWVTRISASEPDSTVLAKQQSELAAALQESDKKLSDCQQAYYDAQKNKVKYDTVGLAQWRYEMKRLKDERKTKEIAFIKSHPDYYVSIKALNDVIGHLPDDIRVCDQLFNGLDKSVRESPEGFKTREVIDRFLRVAVGAQAPEFTANDTIGKPVSLNDFRGKYLLLDFWASWCVPCREENPVIVKAYHQFKDKNFEILSVSLDQSGKYDAWLKAIHDDRLAWTHVSDLKYWDSKVAQMYSIRSIPQNFLLDPQGKIIAINMRGTALIKKLEELLK</sequence>
<dbReference type="Pfam" id="PF00578">
    <property type="entry name" value="AhpC-TSA"/>
    <property type="match status" value="1"/>
</dbReference>
<evidence type="ECO:0000256" key="4">
    <source>
        <dbReference type="ARBA" id="ARBA00023284"/>
    </source>
</evidence>
<keyword evidence="5" id="KW-0732">Signal</keyword>
<evidence type="ECO:0000256" key="2">
    <source>
        <dbReference type="ARBA" id="ARBA00022748"/>
    </source>
</evidence>
<evidence type="ECO:0000313" key="8">
    <source>
        <dbReference type="Proteomes" id="UP001596023"/>
    </source>
</evidence>
<dbReference type="PROSITE" id="PS00194">
    <property type="entry name" value="THIOREDOXIN_1"/>
    <property type="match status" value="1"/>
</dbReference>
<evidence type="ECO:0000256" key="3">
    <source>
        <dbReference type="ARBA" id="ARBA00023157"/>
    </source>
</evidence>
<reference evidence="8" key="1">
    <citation type="journal article" date="2019" name="Int. J. Syst. Evol. Microbiol.">
        <title>The Global Catalogue of Microorganisms (GCM) 10K type strain sequencing project: providing services to taxonomists for standard genome sequencing and annotation.</title>
        <authorList>
            <consortium name="The Broad Institute Genomics Platform"/>
            <consortium name="The Broad Institute Genome Sequencing Center for Infectious Disease"/>
            <person name="Wu L."/>
            <person name="Ma J."/>
        </authorList>
    </citation>
    <scope>NUCLEOTIDE SEQUENCE [LARGE SCALE GENOMIC DNA]</scope>
    <source>
        <strain evidence="8">CCUG 66188</strain>
    </source>
</reference>
<keyword evidence="3" id="KW-1015">Disulfide bond</keyword>
<name>A0ABV9KRP5_9BACT</name>
<dbReference type="PROSITE" id="PS51352">
    <property type="entry name" value="THIOREDOXIN_2"/>
    <property type="match status" value="1"/>
</dbReference>
<comment type="caution">
    <text evidence="7">The sequence shown here is derived from an EMBL/GenBank/DDBJ whole genome shotgun (WGS) entry which is preliminary data.</text>
</comment>
<dbReference type="GO" id="GO:0140824">
    <property type="term" value="F:thioredoxin-dependent peroxiredoxin activity"/>
    <property type="evidence" value="ECO:0007669"/>
    <property type="project" value="UniProtKB-EC"/>
</dbReference>
<dbReference type="PANTHER" id="PTHR42852">
    <property type="entry name" value="THIOL:DISULFIDE INTERCHANGE PROTEIN DSBE"/>
    <property type="match status" value="1"/>
</dbReference>
<comment type="subcellular location">
    <subcellularLocation>
        <location evidence="1">Cell envelope</location>
    </subcellularLocation>
</comment>
<gene>
    <name evidence="7" type="ORF">ACFO6W_03120</name>
</gene>
<dbReference type="RefSeq" id="WP_379993872.1">
    <property type="nucleotide sequence ID" value="NZ_JBHSGN010000024.1"/>
</dbReference>
<dbReference type="Gene3D" id="3.40.30.10">
    <property type="entry name" value="Glutaredoxin"/>
    <property type="match status" value="1"/>
</dbReference>
<dbReference type="InterPro" id="IPR000866">
    <property type="entry name" value="AhpC/TSA"/>
</dbReference>
<dbReference type="Proteomes" id="UP001596023">
    <property type="component" value="Unassembled WGS sequence"/>
</dbReference>
<evidence type="ECO:0000259" key="6">
    <source>
        <dbReference type="PROSITE" id="PS51352"/>
    </source>
</evidence>
<evidence type="ECO:0000313" key="7">
    <source>
        <dbReference type="EMBL" id="MFC4672679.1"/>
    </source>
</evidence>
<dbReference type="CDD" id="cd02966">
    <property type="entry name" value="TlpA_like_family"/>
    <property type="match status" value="1"/>
</dbReference>
<dbReference type="EC" id="1.11.1.24" evidence="7"/>
<protein>
    <submittedName>
        <fullName evidence="7">Peroxiredoxin family protein</fullName>
        <ecNumber evidence="7">1.11.1.24</ecNumber>
    </submittedName>
</protein>
<dbReference type="EMBL" id="JBHSGN010000024">
    <property type="protein sequence ID" value="MFC4672679.1"/>
    <property type="molecule type" value="Genomic_DNA"/>
</dbReference>
<accession>A0ABV9KRP5</accession>
<organism evidence="7 8">
    <name type="scientific">Dysgonomonas termitidis</name>
    <dbReference type="NCBI Taxonomy" id="1516126"/>
    <lineage>
        <taxon>Bacteria</taxon>
        <taxon>Pseudomonadati</taxon>
        <taxon>Bacteroidota</taxon>
        <taxon>Bacteroidia</taxon>
        <taxon>Bacteroidales</taxon>
        <taxon>Dysgonomonadaceae</taxon>
        <taxon>Dysgonomonas</taxon>
    </lineage>
</organism>
<dbReference type="InterPro" id="IPR050553">
    <property type="entry name" value="Thioredoxin_ResA/DsbE_sf"/>
</dbReference>
<dbReference type="SUPFAM" id="SSF52833">
    <property type="entry name" value="Thioredoxin-like"/>
    <property type="match status" value="1"/>
</dbReference>
<feature type="domain" description="Thioredoxin" evidence="6">
    <location>
        <begin position="147"/>
        <end position="287"/>
    </location>
</feature>
<proteinExistence type="predicted"/>
<dbReference type="InterPro" id="IPR013766">
    <property type="entry name" value="Thioredoxin_domain"/>
</dbReference>
<dbReference type="InterPro" id="IPR017937">
    <property type="entry name" value="Thioredoxin_CS"/>
</dbReference>
<feature type="chain" id="PRO_5046359912" evidence="5">
    <location>
        <begin position="21"/>
        <end position="287"/>
    </location>
</feature>
<dbReference type="PANTHER" id="PTHR42852:SF6">
    <property type="entry name" value="THIOL:DISULFIDE INTERCHANGE PROTEIN DSBE"/>
    <property type="match status" value="1"/>
</dbReference>
<keyword evidence="7" id="KW-0560">Oxidoreductase</keyword>
<keyword evidence="7" id="KW-0575">Peroxidase</keyword>
<dbReference type="InterPro" id="IPR036249">
    <property type="entry name" value="Thioredoxin-like_sf"/>
</dbReference>